<comment type="pathway">
    <text evidence="2 8">Protein modification; protein glycosylation.</text>
</comment>
<dbReference type="EMBL" id="JAULSN010000009">
    <property type="protein sequence ID" value="KAK3365222.1"/>
    <property type="molecule type" value="Genomic_DNA"/>
</dbReference>
<evidence type="ECO:0000256" key="2">
    <source>
        <dbReference type="ARBA" id="ARBA00004922"/>
    </source>
</evidence>
<comment type="subunit">
    <text evidence="8">Component of the oligosaccharyltransferase (OST) complex.</text>
</comment>
<sequence length="478" mass="52488">MRSLLSFFALVWAVAVSAISTTGDRLLVVLDDVADQSSYSKFLGDLTSSSPCPLSVLRYWPYRGFKLSFETPKSESLSLFHLGERAYDHVILFPSKSKGLGPNLTANLLLQFINANGNILLTLSSGSSTPSSIVSLLAELDIQLPADRTGLVVDHFNYDAASAADQHDVLLLPAPHSIRPDIKDFFGAGAGSDEVLVFPRGVGATLGSGELLMPIVRAPRTAYSYNPKEQGEVVDDLFAAGEQLALAAAFQARNSARFALVGSAELLEDAWFDAEVKTTSGQAAKTFNREFAKRLSGWAFQEIGVLRVNWIEHHLNEVGASNESNPGIYRIKNDVTYTISLSEWSWSSWSTFKVPANDGLQLEFSMLSPFHRLDLALDPSHSTAEAAAYTASFKLPDQHGIFNFKINYKRPFFTNVEEKNTVSVRHMAHDEWPRSYVISGAWPWITGIGATVAAWLAFCALWIYSAPVDQKKKGAKKL</sequence>
<keyword evidence="7 8" id="KW-0472">Membrane</keyword>
<keyword evidence="11" id="KW-0808">Transferase</keyword>
<evidence type="ECO:0000313" key="12">
    <source>
        <dbReference type="Proteomes" id="UP001287356"/>
    </source>
</evidence>
<name>A0AAE0JWF3_9PEZI</name>
<comment type="function">
    <text evidence="8">Subunit of the oligosaccharyl transferase (OST) complex that catalyzes the initial transfer of a defined glycan (Glc(3)Man(9)GlcNAc(2) in eukaryotes) from the lipid carrier dolichol-pyrophosphate to an asparagine residue within an Asn-X-Ser/Thr consensus motif in nascent polypeptide chains, the first step in protein N-glycosylation. N-glycosylation occurs cotranslationally and the complex associates with the Sec61 complex at the channel-forming translocon complex that mediates protein translocation across the endoplasmic reticulum (ER).</text>
</comment>
<dbReference type="AlphaFoldDB" id="A0AAE0JWF3"/>
<evidence type="ECO:0000259" key="10">
    <source>
        <dbReference type="Pfam" id="PF23358"/>
    </source>
</evidence>
<evidence type="ECO:0000313" key="11">
    <source>
        <dbReference type="EMBL" id="KAK3365222.1"/>
    </source>
</evidence>
<feature type="chain" id="PRO_5041776459" description="Dolichyl-diphosphooligosaccharide--protein glycosyltransferase subunit WBP1" evidence="8">
    <location>
        <begin position="19"/>
        <end position="478"/>
    </location>
</feature>
<evidence type="ECO:0000256" key="4">
    <source>
        <dbReference type="ARBA" id="ARBA00022692"/>
    </source>
</evidence>
<keyword evidence="6 8" id="KW-1133">Transmembrane helix</keyword>
<keyword evidence="5 8" id="KW-0256">Endoplasmic reticulum</keyword>
<evidence type="ECO:0000256" key="8">
    <source>
        <dbReference type="RuleBase" id="RU361142"/>
    </source>
</evidence>
<reference evidence="11" key="2">
    <citation type="submission" date="2023-06" db="EMBL/GenBank/DDBJ databases">
        <authorList>
            <consortium name="Lawrence Berkeley National Laboratory"/>
            <person name="Haridas S."/>
            <person name="Hensen N."/>
            <person name="Bonometti L."/>
            <person name="Westerberg I."/>
            <person name="Brannstrom I.O."/>
            <person name="Guillou S."/>
            <person name="Cros-Aarteil S."/>
            <person name="Calhoun S."/>
            <person name="Kuo A."/>
            <person name="Mondo S."/>
            <person name="Pangilinan J."/>
            <person name="Riley R."/>
            <person name="Labutti K."/>
            <person name="Andreopoulos B."/>
            <person name="Lipzen A."/>
            <person name="Chen C."/>
            <person name="Yanf M."/>
            <person name="Daum C."/>
            <person name="Ng V."/>
            <person name="Clum A."/>
            <person name="Steindorff A."/>
            <person name="Ohm R."/>
            <person name="Martin F."/>
            <person name="Silar P."/>
            <person name="Natvig D."/>
            <person name="Lalanne C."/>
            <person name="Gautier V."/>
            <person name="Ament-Velasquez S.L."/>
            <person name="Kruys A."/>
            <person name="Hutchinson M.I."/>
            <person name="Powell A.J."/>
            <person name="Barry K."/>
            <person name="Miller A.N."/>
            <person name="Grigoriev I.V."/>
            <person name="Debuchy R."/>
            <person name="Gladieux P."/>
            <person name="Thoren M.H."/>
            <person name="Johannesson H."/>
        </authorList>
    </citation>
    <scope>NUCLEOTIDE SEQUENCE</scope>
    <source>
        <strain evidence="11">CBS 958.72</strain>
    </source>
</reference>
<evidence type="ECO:0000256" key="5">
    <source>
        <dbReference type="ARBA" id="ARBA00022824"/>
    </source>
</evidence>
<dbReference type="Pfam" id="PF23358">
    <property type="entry name" value="OST48_MD"/>
    <property type="match status" value="1"/>
</dbReference>
<feature type="transmembrane region" description="Helical" evidence="8">
    <location>
        <begin position="441"/>
        <end position="464"/>
    </location>
</feature>
<dbReference type="PANTHER" id="PTHR10830">
    <property type="entry name" value="DOLICHYL-DIPHOSPHOOLIGOSACCHARIDE--PROTEIN GLYCOSYLTRANSFERASE 48 KDA SUBUNIT"/>
    <property type="match status" value="1"/>
</dbReference>
<dbReference type="Pfam" id="PF03345">
    <property type="entry name" value="OST48_N"/>
    <property type="match status" value="1"/>
</dbReference>
<evidence type="ECO:0000256" key="6">
    <source>
        <dbReference type="ARBA" id="ARBA00022989"/>
    </source>
</evidence>
<evidence type="ECO:0000256" key="3">
    <source>
        <dbReference type="ARBA" id="ARBA00008743"/>
    </source>
</evidence>
<dbReference type="GO" id="GO:0008250">
    <property type="term" value="C:oligosaccharyltransferase complex"/>
    <property type="evidence" value="ECO:0007669"/>
    <property type="project" value="TreeGrafter"/>
</dbReference>
<protein>
    <recommendedName>
        <fullName evidence="8">Dolichyl-diphosphooligosaccharide--protein glycosyltransferase subunit WBP1</fullName>
        <shortName evidence="8">Oligosaccharyl transferase subunit WBP1</shortName>
    </recommendedName>
</protein>
<reference evidence="11" key="1">
    <citation type="journal article" date="2023" name="Mol. Phylogenet. Evol.">
        <title>Genome-scale phylogeny and comparative genomics of the fungal order Sordariales.</title>
        <authorList>
            <person name="Hensen N."/>
            <person name="Bonometti L."/>
            <person name="Westerberg I."/>
            <person name="Brannstrom I.O."/>
            <person name="Guillou S."/>
            <person name="Cros-Aarteil S."/>
            <person name="Calhoun S."/>
            <person name="Haridas S."/>
            <person name="Kuo A."/>
            <person name="Mondo S."/>
            <person name="Pangilinan J."/>
            <person name="Riley R."/>
            <person name="LaButti K."/>
            <person name="Andreopoulos B."/>
            <person name="Lipzen A."/>
            <person name="Chen C."/>
            <person name="Yan M."/>
            <person name="Daum C."/>
            <person name="Ng V."/>
            <person name="Clum A."/>
            <person name="Steindorff A."/>
            <person name="Ohm R.A."/>
            <person name="Martin F."/>
            <person name="Silar P."/>
            <person name="Natvig D.O."/>
            <person name="Lalanne C."/>
            <person name="Gautier V."/>
            <person name="Ament-Velasquez S.L."/>
            <person name="Kruys A."/>
            <person name="Hutchinson M.I."/>
            <person name="Powell A.J."/>
            <person name="Barry K."/>
            <person name="Miller A.N."/>
            <person name="Grigoriev I.V."/>
            <person name="Debuchy R."/>
            <person name="Gladieux P."/>
            <person name="Hiltunen Thoren M."/>
            <person name="Johannesson H."/>
        </authorList>
    </citation>
    <scope>NUCLEOTIDE SEQUENCE</scope>
    <source>
        <strain evidence="11">CBS 958.72</strain>
    </source>
</reference>
<evidence type="ECO:0000259" key="9">
    <source>
        <dbReference type="Pfam" id="PF03345"/>
    </source>
</evidence>
<dbReference type="GO" id="GO:0018279">
    <property type="term" value="P:protein N-linked glycosylation via asparagine"/>
    <property type="evidence" value="ECO:0007669"/>
    <property type="project" value="UniProtKB-UniRule"/>
</dbReference>
<dbReference type="InterPro" id="IPR005013">
    <property type="entry name" value="DDOST_48_kDa_subunit"/>
</dbReference>
<dbReference type="Proteomes" id="UP001287356">
    <property type="component" value="Unassembled WGS sequence"/>
</dbReference>
<comment type="caution">
    <text evidence="11">The sequence shown here is derived from an EMBL/GenBank/DDBJ whole genome shotgun (WGS) entry which is preliminary data.</text>
</comment>
<dbReference type="InterPro" id="IPR055459">
    <property type="entry name" value="OST48_MD"/>
</dbReference>
<keyword evidence="12" id="KW-1185">Reference proteome</keyword>
<evidence type="ECO:0000256" key="1">
    <source>
        <dbReference type="ARBA" id="ARBA00004479"/>
    </source>
</evidence>
<feature type="domain" description="OST48 middle" evidence="10">
    <location>
        <begin position="322"/>
        <end position="465"/>
    </location>
</feature>
<accession>A0AAE0JWF3</accession>
<dbReference type="InterPro" id="IPR055457">
    <property type="entry name" value="OST48_N"/>
</dbReference>
<dbReference type="PANTHER" id="PTHR10830:SF0">
    <property type="entry name" value="DOLICHYL-DIPHOSPHOOLIGOSACCHARIDE--PROTEIN GLYCOSYLTRANSFERASE 48 KDA SUBUNIT"/>
    <property type="match status" value="1"/>
</dbReference>
<evidence type="ECO:0000256" key="7">
    <source>
        <dbReference type="ARBA" id="ARBA00023136"/>
    </source>
</evidence>
<keyword evidence="8" id="KW-0732">Signal</keyword>
<gene>
    <name evidence="11" type="ORF">B0T24DRAFT_537592</name>
</gene>
<proteinExistence type="inferred from homology"/>
<comment type="subcellular location">
    <subcellularLocation>
        <location evidence="8">Endoplasmic reticulum membrane</location>
        <topology evidence="8">Single-pass type I membrane protein</topology>
    </subcellularLocation>
    <subcellularLocation>
        <location evidence="1">Membrane</location>
        <topology evidence="1">Single-pass type I membrane protein</topology>
    </subcellularLocation>
</comment>
<comment type="similarity">
    <text evidence="3 8">Belongs to the DDOST 48 kDa subunit family.</text>
</comment>
<feature type="signal peptide" evidence="8">
    <location>
        <begin position="1"/>
        <end position="18"/>
    </location>
</feature>
<feature type="domain" description="OST48 N-terminal" evidence="9">
    <location>
        <begin position="25"/>
        <end position="299"/>
    </location>
</feature>
<dbReference type="GO" id="GO:0016740">
    <property type="term" value="F:transferase activity"/>
    <property type="evidence" value="ECO:0007669"/>
    <property type="project" value="UniProtKB-KW"/>
</dbReference>
<organism evidence="11 12">
    <name type="scientific">Lasiosphaeria ovina</name>
    <dbReference type="NCBI Taxonomy" id="92902"/>
    <lineage>
        <taxon>Eukaryota</taxon>
        <taxon>Fungi</taxon>
        <taxon>Dikarya</taxon>
        <taxon>Ascomycota</taxon>
        <taxon>Pezizomycotina</taxon>
        <taxon>Sordariomycetes</taxon>
        <taxon>Sordariomycetidae</taxon>
        <taxon>Sordariales</taxon>
        <taxon>Lasiosphaeriaceae</taxon>
        <taxon>Lasiosphaeria</taxon>
    </lineage>
</organism>
<keyword evidence="4 8" id="KW-0812">Transmembrane</keyword>